<proteinExistence type="predicted"/>
<accession>A0A0G0MEH1</accession>
<dbReference type="InterPro" id="IPR011703">
    <property type="entry name" value="ATPase_AAA-3"/>
</dbReference>
<evidence type="ECO:0000259" key="1">
    <source>
        <dbReference type="Pfam" id="PF07726"/>
    </source>
</evidence>
<reference evidence="2 3" key="1">
    <citation type="journal article" date="2015" name="Nature">
        <title>rRNA introns, odd ribosomes, and small enigmatic genomes across a large radiation of phyla.</title>
        <authorList>
            <person name="Brown C.T."/>
            <person name="Hug L.A."/>
            <person name="Thomas B.C."/>
            <person name="Sharon I."/>
            <person name="Castelle C.J."/>
            <person name="Singh A."/>
            <person name="Wilkins M.J."/>
            <person name="Williams K.H."/>
            <person name="Banfield J.F."/>
        </authorList>
    </citation>
    <scope>NUCLEOTIDE SEQUENCE [LARGE SCALE GENOMIC DNA]</scope>
    <source>
        <strain evidence="3">GW2011_GWA1_39_13</strain>
    </source>
</reference>
<protein>
    <submittedName>
        <fullName evidence="2">ATPase associated with various cellular activity</fullName>
    </submittedName>
</protein>
<evidence type="ECO:0000313" key="3">
    <source>
        <dbReference type="Proteomes" id="UP000034845"/>
    </source>
</evidence>
<dbReference type="PANTHER" id="PTHR42759">
    <property type="entry name" value="MOXR FAMILY PROTEIN"/>
    <property type="match status" value="1"/>
</dbReference>
<feature type="domain" description="ATPase AAA-3" evidence="1">
    <location>
        <begin position="56"/>
        <end position="203"/>
    </location>
</feature>
<dbReference type="AlphaFoldDB" id="A0A0G0MEH1"/>
<dbReference type="GO" id="GO:0005524">
    <property type="term" value="F:ATP binding"/>
    <property type="evidence" value="ECO:0007669"/>
    <property type="project" value="InterPro"/>
</dbReference>
<dbReference type="InterPro" id="IPR027417">
    <property type="entry name" value="P-loop_NTPase"/>
</dbReference>
<dbReference type="PANTHER" id="PTHR42759:SF6">
    <property type="entry name" value="REGULATORY PROTEIN-RELATED"/>
    <property type="match status" value="1"/>
</dbReference>
<dbReference type="Pfam" id="PF07726">
    <property type="entry name" value="AAA_3"/>
    <property type="match status" value="1"/>
</dbReference>
<dbReference type="Proteomes" id="UP000034845">
    <property type="component" value="Unassembled WGS sequence"/>
</dbReference>
<name>A0A0G0MEH1_YANXG</name>
<dbReference type="Gene3D" id="1.10.8.80">
    <property type="entry name" value="Magnesium chelatase subunit I, C-Terminal domain"/>
    <property type="match status" value="1"/>
</dbReference>
<evidence type="ECO:0000313" key="2">
    <source>
        <dbReference type="EMBL" id="KKR02484.1"/>
    </source>
</evidence>
<dbReference type="GO" id="GO:0016887">
    <property type="term" value="F:ATP hydrolysis activity"/>
    <property type="evidence" value="ECO:0007669"/>
    <property type="project" value="InterPro"/>
</dbReference>
<dbReference type="EMBL" id="LBWF01000002">
    <property type="protein sequence ID" value="KKR02484.1"/>
    <property type="molecule type" value="Genomic_DNA"/>
</dbReference>
<dbReference type="SUPFAM" id="SSF52540">
    <property type="entry name" value="P-loop containing nucleoside triphosphate hydrolases"/>
    <property type="match status" value="1"/>
</dbReference>
<dbReference type="Gene3D" id="3.40.50.300">
    <property type="entry name" value="P-loop containing nucleotide triphosphate hydrolases"/>
    <property type="match status" value="1"/>
</dbReference>
<dbReference type="InterPro" id="IPR050764">
    <property type="entry name" value="CbbQ/NirQ/NorQ/GpvN"/>
</dbReference>
<dbReference type="PIRSF" id="PIRSF002849">
    <property type="entry name" value="AAA_ATPase_chaperone_MoxR_prd"/>
    <property type="match status" value="1"/>
</dbReference>
<organism evidence="2 3">
    <name type="scientific">Yanofskybacteria sp. (strain GW2011_GWA1_39_13)</name>
    <dbReference type="NCBI Taxonomy" id="1619019"/>
    <lineage>
        <taxon>Bacteria</taxon>
        <taxon>Candidatus Yanofskyibacteriota</taxon>
    </lineage>
</organism>
<comment type="caution">
    <text evidence="2">The sequence shown here is derived from an EMBL/GenBank/DDBJ whole genome shotgun (WGS) entry which is preliminary data.</text>
</comment>
<sequence length="380" mass="42759">MALTDPNEARKLIRALKAQPEKFLFGLNRAVYNAVLALVTPIAKDGPMGKEWAQAHTLVSDVPGTGKTAMFNYLASAMKAKLGRVDGRPDLMPSDFTGREEKDKFSGVRTLLKGPLFSNIFFADEVNRTPPKSQAPMLGAMEGGHVYINITNEKDGVIESKSFPLFPVPDDPTRMFFITFATMNPIEFEGTYPLSEAQLERFTYRFVMGAPSREEEKMIRFENVVGKKVEIVMGLGDLLDIQEMAKKIRLTDEANDLIMRYLQNSRTHAQDEREFGKTQKRDASKDLVTFVNQYVTSGCSRRRNYHMQGAVLGHRLMRLLLSDDKPIENLDNVKATVDDVKAIAPLTMEHVILLEPRSLGDDVTTKKVVRRIIEETPMPS</sequence>
<gene>
    <name evidence="2" type="ORF">UT29_C0002G0046</name>
</gene>